<dbReference type="InterPro" id="IPR007554">
    <property type="entry name" value="Glycerophosphate_synth"/>
</dbReference>
<dbReference type="NCBIfam" id="TIGR04396">
    <property type="entry name" value="surf_polysacc"/>
    <property type="match status" value="1"/>
</dbReference>
<sequence>MKQKKYRILLTVDHKWRDLPAYAYIAELLEEKGHKVFLVRNYDEIKWLEKFAPDAVILNHIIEDRRRDWVERLSDDIVLSILPTEGLPVHTKYFPVIFGEERKWYSRVDLLFSWFSSLKEFFKEEYVIDPSNIVYGGIPRFDFIYNRELFPYFKEEDIVKKTLGIDKDQKVIAFFLNFVNAATFEKDLEGWKKVLQDQGYDVERFVKLAKDDHNARECFTNTLNHLAKEFKDVCFIVKPHPNEDFSYYRERLPGNVKLVGEYYSFEIINISDLTIQRACTTGIEAAIMGKRSIEYDYDNPDAYPGDVFDGIWPKAKDKDELCLFIEDFLNSDYTRWETLKERRENIIEKYTGLNAGRASYVFVEKLIDKIAIKKKRNIRVKRIYVLFYYLEALAKDVYRTVFKDKLGRYDKVPKVKDIYLWRKKARRLIEDNNRKSEENK</sequence>
<evidence type="ECO:0000313" key="1">
    <source>
        <dbReference type="EMBL" id="PLX15440.1"/>
    </source>
</evidence>
<dbReference type="EMBL" id="PKTG01000139">
    <property type="protein sequence ID" value="PLX15440.1"/>
    <property type="molecule type" value="Genomic_DNA"/>
</dbReference>
<proteinExistence type="predicted"/>
<reference evidence="1 2" key="1">
    <citation type="submission" date="2017-11" db="EMBL/GenBank/DDBJ databases">
        <title>Genome-resolved metagenomics identifies genetic mobility, metabolic interactions, and unexpected diversity in perchlorate-reducing communities.</title>
        <authorList>
            <person name="Barnum T.P."/>
            <person name="Figueroa I.A."/>
            <person name="Carlstrom C.I."/>
            <person name="Lucas L.N."/>
            <person name="Engelbrektson A.L."/>
            <person name="Coates J.D."/>
        </authorList>
    </citation>
    <scope>NUCLEOTIDE SEQUENCE [LARGE SCALE GENOMIC DNA]</scope>
    <source>
        <strain evidence="1">BM706</strain>
    </source>
</reference>
<dbReference type="InterPro" id="IPR030906">
    <property type="entry name" value="Surf_polysacc"/>
</dbReference>
<organism evidence="1 2">
    <name type="scientific">Muiribacterium halophilum</name>
    <dbReference type="NCBI Taxonomy" id="2053465"/>
    <lineage>
        <taxon>Bacteria</taxon>
        <taxon>Candidatus Muiribacteriota</taxon>
        <taxon>Candidatus Muiribacteriia</taxon>
        <taxon>Candidatus Muiribacteriales</taxon>
        <taxon>Candidatus Muiribacteriaceae</taxon>
        <taxon>Candidatus Muiribacterium</taxon>
    </lineage>
</organism>
<dbReference type="Gene3D" id="3.40.50.12580">
    <property type="match status" value="1"/>
</dbReference>
<dbReference type="Proteomes" id="UP000234857">
    <property type="component" value="Unassembled WGS sequence"/>
</dbReference>
<dbReference type="InterPro" id="IPR043148">
    <property type="entry name" value="TagF_C"/>
</dbReference>
<protein>
    <submittedName>
        <fullName evidence="1">Uncharacterized protein</fullName>
    </submittedName>
</protein>
<dbReference type="GO" id="GO:0016020">
    <property type="term" value="C:membrane"/>
    <property type="evidence" value="ECO:0007669"/>
    <property type="project" value="InterPro"/>
</dbReference>
<gene>
    <name evidence="1" type="ORF">C0601_12975</name>
</gene>
<evidence type="ECO:0000313" key="2">
    <source>
        <dbReference type="Proteomes" id="UP000234857"/>
    </source>
</evidence>
<dbReference type="Pfam" id="PF04464">
    <property type="entry name" value="Glyphos_transf"/>
    <property type="match status" value="1"/>
</dbReference>
<name>A0A2N5Z9U8_MUIH1</name>
<dbReference type="GO" id="GO:0047355">
    <property type="term" value="F:CDP-glycerol glycerophosphotransferase activity"/>
    <property type="evidence" value="ECO:0007669"/>
    <property type="project" value="InterPro"/>
</dbReference>
<dbReference type="SUPFAM" id="SSF53756">
    <property type="entry name" value="UDP-Glycosyltransferase/glycogen phosphorylase"/>
    <property type="match status" value="1"/>
</dbReference>
<dbReference type="AlphaFoldDB" id="A0A2N5Z9U8"/>
<comment type="caution">
    <text evidence="1">The sequence shown here is derived from an EMBL/GenBank/DDBJ whole genome shotgun (WGS) entry which is preliminary data.</text>
</comment>
<accession>A0A2N5Z9U8</accession>